<dbReference type="AlphaFoldDB" id="A0A3S7UUA0"/>
<protein>
    <submittedName>
        <fullName evidence="1">Uncharacterized protein</fullName>
    </submittedName>
</protein>
<organism evidence="1">
    <name type="scientific">Sorangium cellulosum</name>
    <name type="common">Polyangium cellulosum</name>
    <dbReference type="NCBI Taxonomy" id="56"/>
    <lineage>
        <taxon>Bacteria</taxon>
        <taxon>Pseudomonadati</taxon>
        <taxon>Myxococcota</taxon>
        <taxon>Polyangia</taxon>
        <taxon>Polyangiales</taxon>
        <taxon>Polyangiaceae</taxon>
        <taxon>Sorangium</taxon>
    </lineage>
</organism>
<reference evidence="1" key="1">
    <citation type="journal article" date="2018" name="J. Ind. Microbiol. Biotechnol.">
        <title>Genome mining reveals uncommon alkylpyrones as type III PKS products from myxobacteria.</title>
        <authorList>
            <person name="Hug J.J."/>
            <person name="Panter F."/>
            <person name="Krug D."/>
            <person name="Muller R."/>
        </authorList>
    </citation>
    <scope>NUCLEOTIDE SEQUENCE</scope>
    <source>
        <strain evidence="1">So ce38</strain>
    </source>
</reference>
<sequence>MGDPDSPSALYPAALSQLTLARTEISQGIAAASAAERRNRITNAIARVTTARAEFGDGITFVLGQGNLMY</sequence>
<evidence type="ECO:0000313" key="1">
    <source>
        <dbReference type="EMBL" id="AYM52307.1"/>
    </source>
</evidence>
<name>A0A3S7UUA0_SORCE</name>
<accession>A0A3S7UUA0</accession>
<proteinExistence type="predicted"/>
<dbReference type="EMBL" id="MH908870">
    <property type="protein sequence ID" value="AYM52307.1"/>
    <property type="molecule type" value="Genomic_DNA"/>
</dbReference>